<dbReference type="GO" id="GO:0006260">
    <property type="term" value="P:DNA replication"/>
    <property type="evidence" value="ECO:0007669"/>
    <property type="project" value="UniProtKB-KW"/>
</dbReference>
<proteinExistence type="inferred from homology"/>
<dbReference type="Proteomes" id="UP000294933">
    <property type="component" value="Unassembled WGS sequence"/>
</dbReference>
<evidence type="ECO:0000313" key="3">
    <source>
        <dbReference type="EMBL" id="TDL26230.1"/>
    </source>
</evidence>
<dbReference type="PANTHER" id="PTHR13395">
    <property type="entry name" value="SISTER CHROMATID COHESION PROTEIN DCC1-RELATED"/>
    <property type="match status" value="1"/>
</dbReference>
<dbReference type="EMBL" id="ML170162">
    <property type="protein sequence ID" value="TDL26230.1"/>
    <property type="molecule type" value="Genomic_DNA"/>
</dbReference>
<dbReference type="VEuPathDB" id="FungiDB:BD410DRAFT_572988"/>
<evidence type="ECO:0000313" key="4">
    <source>
        <dbReference type="Proteomes" id="UP000294933"/>
    </source>
</evidence>
<organism evidence="3 4">
    <name type="scientific">Rickenella mellea</name>
    <dbReference type="NCBI Taxonomy" id="50990"/>
    <lineage>
        <taxon>Eukaryota</taxon>
        <taxon>Fungi</taxon>
        <taxon>Dikarya</taxon>
        <taxon>Basidiomycota</taxon>
        <taxon>Agaricomycotina</taxon>
        <taxon>Agaricomycetes</taxon>
        <taxon>Hymenochaetales</taxon>
        <taxon>Rickenellaceae</taxon>
        <taxon>Rickenella</taxon>
    </lineage>
</organism>
<dbReference type="GO" id="GO:0000775">
    <property type="term" value="C:chromosome, centromeric region"/>
    <property type="evidence" value="ECO:0007669"/>
    <property type="project" value="TreeGrafter"/>
</dbReference>
<comment type="similarity">
    <text evidence="1">Belongs to the DCC1 family.</text>
</comment>
<name>A0A4Y7QH93_9AGAM</name>
<sequence length="377" mass="42046">MTDIDLHFPQRNNSSTGCYCLLELPPELFAVMQDGTESNLTVKGRATDDAVLCTSEKTYNIRSVTLSNAFCVLTSPEGEESGQTVIRDSIQEIYELVPSISKLHRIDGILKDCEYDEGLEDDDDYRNDRPNKRARYTYSDIKMDVQASDCELDRGLREKHVLVVNGELRPISPSYLTTVLELLLTTLVSLSQSPDAASAVDLADALENDHEIRRDISMQVMSWFGELSSEAVKSAMKWKADIEAIVRQVGLGILRAHSEPLSQDELLKKWSDAVGDTFETKVSMAHLLGNYLSEPSASTASHRITYFPSSRLPLSPAERLSDLFLTRSRWKADDIAPFLADIAVDNKDRDKMLMKYARSTTDATGVTWYTAKGGVVS</sequence>
<dbReference type="GO" id="GO:0031390">
    <property type="term" value="C:Ctf18 RFC-like complex"/>
    <property type="evidence" value="ECO:0007669"/>
    <property type="project" value="InterPro"/>
</dbReference>
<keyword evidence="4" id="KW-1185">Reference proteome</keyword>
<evidence type="ECO:0000256" key="1">
    <source>
        <dbReference type="ARBA" id="ARBA00007017"/>
    </source>
</evidence>
<evidence type="ECO:0008006" key="5">
    <source>
        <dbReference type="Google" id="ProtNLM"/>
    </source>
</evidence>
<dbReference type="GO" id="GO:0034088">
    <property type="term" value="P:maintenance of mitotic sister chromatid cohesion"/>
    <property type="evidence" value="ECO:0007669"/>
    <property type="project" value="TreeGrafter"/>
</dbReference>
<dbReference type="OrthoDB" id="276989at2759"/>
<evidence type="ECO:0000256" key="2">
    <source>
        <dbReference type="ARBA" id="ARBA00022705"/>
    </source>
</evidence>
<dbReference type="GO" id="GO:0000785">
    <property type="term" value="C:chromatin"/>
    <property type="evidence" value="ECO:0007669"/>
    <property type="project" value="TreeGrafter"/>
</dbReference>
<dbReference type="STRING" id="50990.A0A4Y7QH93"/>
<dbReference type="InterPro" id="IPR019128">
    <property type="entry name" value="Dcc1"/>
</dbReference>
<dbReference type="Pfam" id="PF09724">
    <property type="entry name" value="Dcc1"/>
    <property type="match status" value="1"/>
</dbReference>
<protein>
    <recommendedName>
        <fullName evidence="5">Sister chromatid cohesion protein Dcc1</fullName>
    </recommendedName>
</protein>
<dbReference type="AlphaFoldDB" id="A0A4Y7QH93"/>
<keyword evidence="2" id="KW-0235">DNA replication</keyword>
<reference evidence="3 4" key="1">
    <citation type="submission" date="2018-06" db="EMBL/GenBank/DDBJ databases">
        <title>A transcriptomic atlas of mushroom development highlights an independent origin of complex multicellularity.</title>
        <authorList>
            <consortium name="DOE Joint Genome Institute"/>
            <person name="Krizsan K."/>
            <person name="Almasi E."/>
            <person name="Merenyi Z."/>
            <person name="Sahu N."/>
            <person name="Viragh M."/>
            <person name="Koszo T."/>
            <person name="Mondo S."/>
            <person name="Kiss B."/>
            <person name="Balint B."/>
            <person name="Kues U."/>
            <person name="Barry K."/>
            <person name="Hegedus J.C."/>
            <person name="Henrissat B."/>
            <person name="Johnson J."/>
            <person name="Lipzen A."/>
            <person name="Ohm R."/>
            <person name="Nagy I."/>
            <person name="Pangilinan J."/>
            <person name="Yan J."/>
            <person name="Xiong Y."/>
            <person name="Grigoriev I.V."/>
            <person name="Hibbett D.S."/>
            <person name="Nagy L.G."/>
        </authorList>
    </citation>
    <scope>NUCLEOTIDE SEQUENCE [LARGE SCALE GENOMIC DNA]</scope>
    <source>
        <strain evidence="3 4">SZMC22713</strain>
    </source>
</reference>
<accession>A0A4Y7QH93</accession>
<gene>
    <name evidence="3" type="ORF">BD410DRAFT_572988</name>
</gene>
<dbReference type="PANTHER" id="PTHR13395:SF6">
    <property type="entry name" value="SISTER CHROMATID COHESION PROTEIN DCC1"/>
    <property type="match status" value="1"/>
</dbReference>